<comment type="caution">
    <text evidence="1">The sequence shown here is derived from an EMBL/GenBank/DDBJ whole genome shotgun (WGS) entry which is preliminary data.</text>
</comment>
<dbReference type="CDD" id="cd06464">
    <property type="entry name" value="ACD_sHsps-like"/>
    <property type="match status" value="1"/>
</dbReference>
<dbReference type="Gene3D" id="2.60.40.790">
    <property type="match status" value="1"/>
</dbReference>
<name>A0ABQ5F968_9ASTR</name>
<evidence type="ECO:0000313" key="1">
    <source>
        <dbReference type="EMBL" id="GJT59262.1"/>
    </source>
</evidence>
<organism evidence="1 2">
    <name type="scientific">Tanacetum coccineum</name>
    <dbReference type="NCBI Taxonomy" id="301880"/>
    <lineage>
        <taxon>Eukaryota</taxon>
        <taxon>Viridiplantae</taxon>
        <taxon>Streptophyta</taxon>
        <taxon>Embryophyta</taxon>
        <taxon>Tracheophyta</taxon>
        <taxon>Spermatophyta</taxon>
        <taxon>Magnoliopsida</taxon>
        <taxon>eudicotyledons</taxon>
        <taxon>Gunneridae</taxon>
        <taxon>Pentapetalae</taxon>
        <taxon>asterids</taxon>
        <taxon>campanulids</taxon>
        <taxon>Asterales</taxon>
        <taxon>Asteraceae</taxon>
        <taxon>Asteroideae</taxon>
        <taxon>Anthemideae</taxon>
        <taxon>Anthemidinae</taxon>
        <taxon>Tanacetum</taxon>
    </lineage>
</organism>
<dbReference type="EMBL" id="BQNB010017093">
    <property type="protein sequence ID" value="GJT59262.1"/>
    <property type="molecule type" value="Genomic_DNA"/>
</dbReference>
<reference evidence="1" key="1">
    <citation type="journal article" date="2022" name="Int. J. Mol. Sci.">
        <title>Draft Genome of Tanacetum Coccineum: Genomic Comparison of Closely Related Tanacetum-Family Plants.</title>
        <authorList>
            <person name="Yamashiro T."/>
            <person name="Shiraishi A."/>
            <person name="Nakayama K."/>
            <person name="Satake H."/>
        </authorList>
    </citation>
    <scope>NUCLEOTIDE SEQUENCE</scope>
</reference>
<reference evidence="1" key="2">
    <citation type="submission" date="2022-01" db="EMBL/GenBank/DDBJ databases">
        <authorList>
            <person name="Yamashiro T."/>
            <person name="Shiraishi A."/>
            <person name="Satake H."/>
            <person name="Nakayama K."/>
        </authorList>
    </citation>
    <scope>NUCLEOTIDE SEQUENCE</scope>
</reference>
<dbReference type="Proteomes" id="UP001151760">
    <property type="component" value="Unassembled WGS sequence"/>
</dbReference>
<accession>A0ABQ5F968</accession>
<evidence type="ECO:0000313" key="2">
    <source>
        <dbReference type="Proteomes" id="UP001151760"/>
    </source>
</evidence>
<gene>
    <name evidence="1" type="ORF">Tco_1002795</name>
</gene>
<keyword evidence="2" id="KW-1185">Reference proteome</keyword>
<dbReference type="SUPFAM" id="SSF49764">
    <property type="entry name" value="HSP20-like chaperones"/>
    <property type="match status" value="1"/>
</dbReference>
<dbReference type="InterPro" id="IPR008978">
    <property type="entry name" value="HSP20-like_chaperone"/>
</dbReference>
<proteinExistence type="predicted"/>
<sequence>MIDVAFDMIINLSSLLTGKVIEENKDPEVRIAIVIGPAIIHDDEGLCVFVPMPGMKNNHVNVTVENNLLLCIGTRPDGKPATCIPEYGPKSLLPNKSYKRVRLEARAWQQCGTYHCMVELPDKTYTPSEVEAKMKDCVLRLSFSCWFINTDKFVGLAVREIIGLLGQFDPPRHEIDEIVQIVLSHGANMEMICGNLARFVLI</sequence>
<protein>
    <submittedName>
        <fullName evidence="1">Uncharacterized protein</fullName>
    </submittedName>
</protein>